<dbReference type="Gene3D" id="3.40.50.2300">
    <property type="match status" value="1"/>
</dbReference>
<dbReference type="Proteomes" id="UP000515369">
    <property type="component" value="Chromosome"/>
</dbReference>
<dbReference type="AlphaFoldDB" id="A0A7G5GV11"/>
<evidence type="ECO:0000313" key="3">
    <source>
        <dbReference type="EMBL" id="QMW02703.1"/>
    </source>
</evidence>
<feature type="domain" description="Response regulatory" evidence="2">
    <location>
        <begin position="12"/>
        <end position="132"/>
    </location>
</feature>
<dbReference type="InterPro" id="IPR011006">
    <property type="entry name" value="CheY-like_superfamily"/>
</dbReference>
<keyword evidence="4" id="KW-1185">Reference proteome</keyword>
<evidence type="ECO:0000313" key="4">
    <source>
        <dbReference type="Proteomes" id="UP000515369"/>
    </source>
</evidence>
<feature type="modified residue" description="4-aspartylphosphate" evidence="1">
    <location>
        <position position="65"/>
    </location>
</feature>
<dbReference type="InterPro" id="IPR001789">
    <property type="entry name" value="Sig_transdc_resp-reg_receiver"/>
</dbReference>
<dbReference type="SUPFAM" id="SSF52172">
    <property type="entry name" value="CheY-like"/>
    <property type="match status" value="1"/>
</dbReference>
<name>A0A7G5GV11_9BACT</name>
<accession>A0A7G5GV11</accession>
<organism evidence="3 4">
    <name type="scientific">Spirosoma foliorum</name>
    <dbReference type="NCBI Taxonomy" id="2710596"/>
    <lineage>
        <taxon>Bacteria</taxon>
        <taxon>Pseudomonadati</taxon>
        <taxon>Bacteroidota</taxon>
        <taxon>Cytophagia</taxon>
        <taxon>Cytophagales</taxon>
        <taxon>Cytophagaceae</taxon>
        <taxon>Spirosoma</taxon>
    </lineage>
</organism>
<protein>
    <submittedName>
        <fullName evidence="3">Response regulator</fullName>
    </submittedName>
</protein>
<gene>
    <name evidence="3" type="ORF">H3H32_33185</name>
</gene>
<dbReference type="PANTHER" id="PTHR45526:SF1">
    <property type="entry name" value="TRANSCRIPTIONAL REGULATORY PROTEIN DCUR-RELATED"/>
    <property type="match status" value="1"/>
</dbReference>
<dbReference type="GO" id="GO:0000156">
    <property type="term" value="F:phosphorelay response regulator activity"/>
    <property type="evidence" value="ECO:0007669"/>
    <property type="project" value="TreeGrafter"/>
</dbReference>
<dbReference type="InterPro" id="IPR051271">
    <property type="entry name" value="2C-system_Tx_regulators"/>
</dbReference>
<evidence type="ECO:0000259" key="2">
    <source>
        <dbReference type="PROSITE" id="PS50110"/>
    </source>
</evidence>
<dbReference type="EMBL" id="CP059732">
    <property type="protein sequence ID" value="QMW02703.1"/>
    <property type="molecule type" value="Genomic_DNA"/>
</dbReference>
<proteinExistence type="predicted"/>
<dbReference type="RefSeq" id="WP_182459999.1">
    <property type="nucleotide sequence ID" value="NZ_CP059732.1"/>
</dbReference>
<dbReference type="PROSITE" id="PS50110">
    <property type="entry name" value="RESPONSE_REGULATORY"/>
    <property type="match status" value="1"/>
</dbReference>
<evidence type="ECO:0000256" key="1">
    <source>
        <dbReference type="PROSITE-ProRule" id="PRU00169"/>
    </source>
</evidence>
<keyword evidence="1" id="KW-0597">Phosphoprotein</keyword>
<reference evidence="3 4" key="1">
    <citation type="submission" date="2020-07" db="EMBL/GenBank/DDBJ databases">
        <title>Spirosoma foliorum sp. nov., isolated from the leaves on the Nejang mountain Korea, Republic of.</title>
        <authorList>
            <person name="Ho H."/>
            <person name="Lee Y.-J."/>
            <person name="Nurcahyanto D.-A."/>
            <person name="Kim S.-G."/>
        </authorList>
    </citation>
    <scope>NUCLEOTIDE SEQUENCE [LARGE SCALE GENOMIC DNA]</scope>
    <source>
        <strain evidence="3 4">PL0136</strain>
    </source>
</reference>
<dbReference type="SMART" id="SM00448">
    <property type="entry name" value="REC"/>
    <property type="match status" value="1"/>
</dbReference>
<dbReference type="PANTHER" id="PTHR45526">
    <property type="entry name" value="TRANSCRIPTIONAL REGULATORY PROTEIN DPIA"/>
    <property type="match status" value="1"/>
</dbReference>
<dbReference type="Pfam" id="PF00072">
    <property type="entry name" value="Response_reg"/>
    <property type="match status" value="1"/>
</dbReference>
<dbReference type="KEGG" id="sfol:H3H32_33185"/>
<sequence length="148" mass="16537">MQPTEGSIVSFMVLVVDDEPTVFELLTRIAQKAFPEATFINTRSAPETLIYLAKTTKLPQLVLLDIDLKTESNGLALLPELVQRFQGKVPVIIFSTDGAKLTIEQAYHLGAVAYTVKPDDLAGWTDYLAVMRAYWYKTTRLPTEDSLN</sequence>